<keyword evidence="5" id="KW-1185">Reference proteome</keyword>
<dbReference type="Pfam" id="PF04905">
    <property type="entry name" value="NCD2"/>
    <property type="match status" value="1"/>
</dbReference>
<comment type="caution">
    <text evidence="4">The sequence shown here is derived from an EMBL/GenBank/DDBJ whole genome shotgun (WGS) entry which is preliminary data.</text>
</comment>
<evidence type="ECO:0000313" key="4">
    <source>
        <dbReference type="EMBL" id="KAK4516418.1"/>
    </source>
</evidence>
<dbReference type="InterPro" id="IPR038398">
    <property type="entry name" value="NCD2_sf"/>
</dbReference>
<dbReference type="EMBL" id="JASEJX010000014">
    <property type="protein sequence ID" value="KAK4516418.1"/>
    <property type="molecule type" value="Genomic_DNA"/>
</dbReference>
<feature type="compositionally biased region" description="Polar residues" evidence="2">
    <location>
        <begin position="175"/>
        <end position="185"/>
    </location>
</feature>
<feature type="region of interest" description="Disordered" evidence="2">
    <location>
        <begin position="350"/>
        <end position="384"/>
    </location>
</feature>
<accession>A0AAN7DGK1</accession>
<evidence type="ECO:0000313" key="5">
    <source>
        <dbReference type="Proteomes" id="UP001304243"/>
    </source>
</evidence>
<dbReference type="GeneID" id="89955076"/>
<gene>
    <name evidence="4" type="ORF">ATC70_011390</name>
</gene>
<proteinExistence type="predicted"/>
<dbReference type="InterPro" id="IPR006989">
    <property type="entry name" value="NAB_co-repressor_dom"/>
</dbReference>
<dbReference type="GO" id="GO:0045892">
    <property type="term" value="P:negative regulation of DNA-templated transcription"/>
    <property type="evidence" value="ECO:0007669"/>
    <property type="project" value="InterPro"/>
</dbReference>
<evidence type="ECO:0000256" key="1">
    <source>
        <dbReference type="SAM" id="Coils"/>
    </source>
</evidence>
<feature type="region of interest" description="Disordered" evidence="2">
    <location>
        <begin position="163"/>
        <end position="192"/>
    </location>
</feature>
<organism evidence="4 5">
    <name type="scientific">Mucor velutinosus</name>
    <dbReference type="NCBI Taxonomy" id="708070"/>
    <lineage>
        <taxon>Eukaryota</taxon>
        <taxon>Fungi</taxon>
        <taxon>Fungi incertae sedis</taxon>
        <taxon>Mucoromycota</taxon>
        <taxon>Mucoromycotina</taxon>
        <taxon>Mucoromycetes</taxon>
        <taxon>Mucorales</taxon>
        <taxon>Mucorineae</taxon>
        <taxon>Mucoraceae</taxon>
        <taxon>Mucor</taxon>
    </lineage>
</organism>
<evidence type="ECO:0000256" key="2">
    <source>
        <dbReference type="SAM" id="MobiDB-lite"/>
    </source>
</evidence>
<protein>
    <recommendedName>
        <fullName evidence="3">NAB co-repressor domain-containing protein</fullName>
    </recommendedName>
</protein>
<dbReference type="RefSeq" id="XP_064683084.1">
    <property type="nucleotide sequence ID" value="XM_064830582.1"/>
</dbReference>
<keyword evidence="1" id="KW-0175">Coiled coil</keyword>
<sequence length="412" mass="46830">MTLSIHQTLKDFLETLQLERYHQAFIDAGATDQDLDQIAQFTEQELSEFLSALNMLPFHSIKFKKAVRELNATHRIQGPLASVALTTTNDTTTASTTSTKEFIIANATIYGKKTSRALTSYEEAINRASIQLALDNPLLISKKGDLFDLAKKKLLEEGYHYKRGSSRSKLREKSTTPPAKNVTMSQHHHDDSQQRAIMMKRQENAKRLSEQRLGKIESLQQQVDHAIQSRQATENQLAQSNMHRDTLTQLAMEAELIRYEETKVKLTKEISKLKAQERKHQWYKRRKMERSASHASQYTDEGLSSQSSSYFEEDSFHHQHDINSNTTAFISSQSLNVGFSMYKPLSPASSYAASYPSSQENNDNEDDEEDDRLTLQSRNSVSSQSSSATISNLLCCPRESDVRASSIHRFDH</sequence>
<dbReference type="SUPFAM" id="SSF47769">
    <property type="entry name" value="SAM/Pointed domain"/>
    <property type="match status" value="1"/>
</dbReference>
<dbReference type="AlphaFoldDB" id="A0AAN7DGK1"/>
<dbReference type="GO" id="GO:0005634">
    <property type="term" value="C:nucleus"/>
    <property type="evidence" value="ECO:0007669"/>
    <property type="project" value="InterPro"/>
</dbReference>
<feature type="compositionally biased region" description="Polar residues" evidence="2">
    <location>
        <begin position="293"/>
        <end position="303"/>
    </location>
</feature>
<feature type="region of interest" description="Disordered" evidence="2">
    <location>
        <begin position="277"/>
        <end position="316"/>
    </location>
</feature>
<dbReference type="Proteomes" id="UP001304243">
    <property type="component" value="Unassembled WGS sequence"/>
</dbReference>
<feature type="coiled-coil region" evidence="1">
    <location>
        <begin position="216"/>
        <end position="276"/>
    </location>
</feature>
<feature type="domain" description="NAB co-repressor" evidence="3">
    <location>
        <begin position="104"/>
        <end position="167"/>
    </location>
</feature>
<feature type="compositionally biased region" description="Acidic residues" evidence="2">
    <location>
        <begin position="362"/>
        <end position="371"/>
    </location>
</feature>
<dbReference type="Gene3D" id="1.20.120.2010">
    <property type="entry name" value="NAB conserved domain 2"/>
    <property type="match status" value="1"/>
</dbReference>
<reference evidence="4 5" key="1">
    <citation type="submission" date="2022-11" db="EMBL/GenBank/DDBJ databases">
        <title>Mucor velutinosus strain NIH1002 WGS.</title>
        <authorList>
            <person name="Subramanian P."/>
            <person name="Mullikin J.C."/>
            <person name="Segre J.A."/>
            <person name="Zelazny A.M."/>
        </authorList>
    </citation>
    <scope>NUCLEOTIDE SEQUENCE [LARGE SCALE GENOMIC DNA]</scope>
    <source>
        <strain evidence="4 5">NIH1002</strain>
    </source>
</reference>
<name>A0AAN7DGK1_9FUNG</name>
<evidence type="ECO:0000259" key="3">
    <source>
        <dbReference type="Pfam" id="PF04905"/>
    </source>
</evidence>
<dbReference type="InterPro" id="IPR013761">
    <property type="entry name" value="SAM/pointed_sf"/>
</dbReference>
<feature type="compositionally biased region" description="Low complexity" evidence="2">
    <location>
        <begin position="350"/>
        <end position="361"/>
    </location>
</feature>